<comment type="caution">
    <text evidence="2">The sequence shown here is derived from an EMBL/GenBank/DDBJ whole genome shotgun (WGS) entry which is preliminary data.</text>
</comment>
<reference evidence="2 3" key="1">
    <citation type="submission" date="2024-08" db="EMBL/GenBank/DDBJ databases">
        <title>Two novel Cytobacillus novel species.</title>
        <authorList>
            <person name="Liu G."/>
        </authorList>
    </citation>
    <scope>NUCLEOTIDE SEQUENCE [LARGE SCALE GENOMIC DNA]</scope>
    <source>
        <strain evidence="2 3">FJAT-54145</strain>
    </source>
</reference>
<keyword evidence="3" id="KW-1185">Reference proteome</keyword>
<feature type="region of interest" description="Disordered" evidence="1">
    <location>
        <begin position="222"/>
        <end position="242"/>
    </location>
</feature>
<dbReference type="Gene3D" id="1.10.10.10">
    <property type="entry name" value="Winged helix-like DNA-binding domain superfamily/Winged helix DNA-binding domain"/>
    <property type="match status" value="1"/>
</dbReference>
<protein>
    <submittedName>
        <fullName evidence="2">Helix-turn-helix domain-containing protein</fullName>
    </submittedName>
</protein>
<gene>
    <name evidence="2" type="ORF">ACFYKX_26435</name>
</gene>
<dbReference type="InterPro" id="IPR036388">
    <property type="entry name" value="WH-like_DNA-bd_sf"/>
</dbReference>
<dbReference type="Pfam" id="PF13730">
    <property type="entry name" value="HTH_36"/>
    <property type="match status" value="1"/>
</dbReference>
<evidence type="ECO:0000313" key="2">
    <source>
        <dbReference type="EMBL" id="MFE8704110.1"/>
    </source>
</evidence>
<evidence type="ECO:0000256" key="1">
    <source>
        <dbReference type="SAM" id="MobiDB-lite"/>
    </source>
</evidence>
<organism evidence="2 3">
    <name type="scientific">Cytobacillus spartinae</name>
    <dbReference type="NCBI Taxonomy" id="3299023"/>
    <lineage>
        <taxon>Bacteria</taxon>
        <taxon>Bacillati</taxon>
        <taxon>Bacillota</taxon>
        <taxon>Bacilli</taxon>
        <taxon>Bacillales</taxon>
        <taxon>Bacillaceae</taxon>
        <taxon>Cytobacillus</taxon>
    </lineage>
</organism>
<dbReference type="RefSeq" id="WP_389365204.1">
    <property type="nucleotide sequence ID" value="NZ_JBIACK010000025.1"/>
</dbReference>
<accession>A0ABW6KIP1</accession>
<dbReference type="EMBL" id="JBIACK010000025">
    <property type="protein sequence ID" value="MFE8704110.1"/>
    <property type="molecule type" value="Genomic_DNA"/>
</dbReference>
<proteinExistence type="predicted"/>
<evidence type="ECO:0000313" key="3">
    <source>
        <dbReference type="Proteomes" id="UP001601059"/>
    </source>
</evidence>
<sequence>MQKSYYAIIPANVRYDEELTPNAKLLYGEITALCNEKGFCWASNSYFSDLYGVSKVSISKWINQLVEKGYIQSEINYKEGSKEILNRYLRIVNEPIKEKLNTPIKEKFKDNNTSFNTTSNITKEYKDSCHKFQTCDMEMAQQLYSRMLENNPDAKKPNLNKWADEFRLMRDRDNRTEEQLRYLIDWTQSDSFWKTNILSPAKLRKQFDQLAVKVREDIKKKNQVTKTKPKAFQSLEDWADES</sequence>
<name>A0ABW6KIP1_9BACI</name>
<dbReference type="Proteomes" id="UP001601059">
    <property type="component" value="Unassembled WGS sequence"/>
</dbReference>